<dbReference type="Proteomes" id="UP000765509">
    <property type="component" value="Unassembled WGS sequence"/>
</dbReference>
<dbReference type="Pfam" id="PF07727">
    <property type="entry name" value="RVT_2"/>
    <property type="match status" value="1"/>
</dbReference>
<feature type="region of interest" description="Disordered" evidence="1">
    <location>
        <begin position="91"/>
        <end position="155"/>
    </location>
</feature>
<reference evidence="3" key="1">
    <citation type="submission" date="2021-03" db="EMBL/GenBank/DDBJ databases">
        <title>Draft genome sequence of rust myrtle Austropuccinia psidii MF-1, a brazilian biotype.</title>
        <authorList>
            <person name="Quecine M.C."/>
            <person name="Pachon D.M.R."/>
            <person name="Bonatelli M.L."/>
            <person name="Correr F.H."/>
            <person name="Franceschini L.M."/>
            <person name="Leite T.F."/>
            <person name="Margarido G.R.A."/>
            <person name="Almeida C.A."/>
            <person name="Ferrarezi J.A."/>
            <person name="Labate C.A."/>
        </authorList>
    </citation>
    <scope>NUCLEOTIDE SEQUENCE</scope>
    <source>
        <strain evidence="3">MF-1</strain>
    </source>
</reference>
<protein>
    <recommendedName>
        <fullName evidence="2">Reverse transcriptase Ty1/copia-type domain-containing protein</fullName>
    </recommendedName>
</protein>
<feature type="region of interest" description="Disordered" evidence="1">
    <location>
        <begin position="184"/>
        <end position="207"/>
    </location>
</feature>
<evidence type="ECO:0000256" key="1">
    <source>
        <dbReference type="SAM" id="MobiDB-lite"/>
    </source>
</evidence>
<gene>
    <name evidence="3" type="ORF">O181_076590</name>
</gene>
<dbReference type="OrthoDB" id="2796020at2759"/>
<dbReference type="AlphaFoldDB" id="A0A9Q3IF60"/>
<comment type="caution">
    <text evidence="3">The sequence shown here is derived from an EMBL/GenBank/DDBJ whole genome shotgun (WGS) entry which is preliminary data.</text>
</comment>
<keyword evidence="4" id="KW-1185">Reference proteome</keyword>
<accession>A0A9Q3IF60</accession>
<dbReference type="EMBL" id="AVOT02041525">
    <property type="protein sequence ID" value="MBW0536875.1"/>
    <property type="molecule type" value="Genomic_DNA"/>
</dbReference>
<dbReference type="InterPro" id="IPR013103">
    <property type="entry name" value="RVT_2"/>
</dbReference>
<proteinExistence type="predicted"/>
<feature type="domain" description="Reverse transcriptase Ty1/copia-type" evidence="2">
    <location>
        <begin position="2"/>
        <end position="69"/>
    </location>
</feature>
<evidence type="ECO:0000313" key="3">
    <source>
        <dbReference type="EMBL" id="MBW0536875.1"/>
    </source>
</evidence>
<name>A0A9Q3IF60_9BASI</name>
<feature type="compositionally biased region" description="Basic and acidic residues" evidence="1">
    <location>
        <begin position="115"/>
        <end position="138"/>
    </location>
</feature>
<organism evidence="3 4">
    <name type="scientific">Austropuccinia psidii MF-1</name>
    <dbReference type="NCBI Taxonomy" id="1389203"/>
    <lineage>
        <taxon>Eukaryota</taxon>
        <taxon>Fungi</taxon>
        <taxon>Dikarya</taxon>
        <taxon>Basidiomycota</taxon>
        <taxon>Pucciniomycotina</taxon>
        <taxon>Pucciniomycetes</taxon>
        <taxon>Pucciniales</taxon>
        <taxon>Sphaerophragmiaceae</taxon>
        <taxon>Austropuccinia</taxon>
    </lineage>
</organism>
<sequence length="207" mass="22783">MLLTLVSLRKWYVNSFDFVAAYLNADIKEDIWVRPPDGLAVPPGFGGKLRKALYGTKQAWHCWWNCVAGESFKLKWAEGCESIIGGGRRVRSEPEPPNTIHCQHNMGRYTSNEDTPSREVQPDNTRRERKSGAAERIHRGSGGTLLRGGRDSTGHCIFRQPVSPTRCSPRPYPLAMPTTLAGVLGPHDEHVPDSATAGPQALPGSVL</sequence>
<evidence type="ECO:0000313" key="4">
    <source>
        <dbReference type="Proteomes" id="UP000765509"/>
    </source>
</evidence>
<evidence type="ECO:0000259" key="2">
    <source>
        <dbReference type="Pfam" id="PF07727"/>
    </source>
</evidence>